<evidence type="ECO:0000256" key="2">
    <source>
        <dbReference type="ARBA" id="ARBA00023235"/>
    </source>
</evidence>
<evidence type="ECO:0000256" key="1">
    <source>
        <dbReference type="ARBA" id="ARBA00008348"/>
    </source>
</evidence>
<gene>
    <name evidence="5" type="ORF">OCK74_09975</name>
</gene>
<dbReference type="InterPro" id="IPR018496">
    <property type="entry name" value="PsdUridine_synth_RsuA/RluB_CS"/>
</dbReference>
<dbReference type="InterPro" id="IPR050343">
    <property type="entry name" value="RsuA_PseudoU_synthase"/>
</dbReference>
<feature type="domain" description="Pseudouridine synthase RsuA/RluA-like" evidence="4">
    <location>
        <begin position="8"/>
        <end position="158"/>
    </location>
</feature>
<proteinExistence type="inferred from homology"/>
<reference evidence="5" key="2">
    <citation type="submission" date="2023-04" db="EMBL/GenBank/DDBJ databases">
        <title>Paracnuella aquatica gen. nov., sp. nov., a member of the family Chitinophagaceae isolated from a hot spring.</title>
        <authorList>
            <person name="Wang C."/>
        </authorList>
    </citation>
    <scope>NUCLEOTIDE SEQUENCE</scope>
    <source>
        <strain evidence="5">LB-8</strain>
    </source>
</reference>
<dbReference type="PANTHER" id="PTHR47683">
    <property type="entry name" value="PSEUDOURIDINE SYNTHASE FAMILY PROTEIN-RELATED"/>
    <property type="match status" value="1"/>
</dbReference>
<dbReference type="GO" id="GO:0001522">
    <property type="term" value="P:pseudouridine synthesis"/>
    <property type="evidence" value="ECO:0007669"/>
    <property type="project" value="InterPro"/>
</dbReference>
<sequence length="200" mass="22718">MNPGPLRYFIVNKPYGMESQFISPYPGDLLGDLAFDFPEGTHAIGRLDKHSEGLLLLTTNKKVTALLFQSEVPHKRTYLVQVRHKMDAEALHQLRTGVTIRIKGGGEYTTPPCEVQIVEPPGDIFPSPRNFPAYITSTWLLITLTEGRYRQVRKMVAAVRHRCMRLIRVSIEDLSLGDLKPGEIREAAEDVFFEQLKLEK</sequence>
<dbReference type="InterPro" id="IPR020103">
    <property type="entry name" value="PsdUridine_synth_cat_dom_sf"/>
</dbReference>
<dbReference type="SUPFAM" id="SSF55120">
    <property type="entry name" value="Pseudouridine synthase"/>
    <property type="match status" value="1"/>
</dbReference>
<evidence type="ECO:0000313" key="6">
    <source>
        <dbReference type="Proteomes" id="UP001155483"/>
    </source>
</evidence>
<dbReference type="Gene3D" id="3.30.70.580">
    <property type="entry name" value="Pseudouridine synthase I, catalytic domain, N-terminal subdomain"/>
    <property type="match status" value="1"/>
</dbReference>
<dbReference type="PROSITE" id="PS01149">
    <property type="entry name" value="PSI_RSU"/>
    <property type="match status" value="1"/>
</dbReference>
<accession>A0A9X3BI02</accession>
<dbReference type="GO" id="GO:0006364">
    <property type="term" value="P:rRNA processing"/>
    <property type="evidence" value="ECO:0007669"/>
    <property type="project" value="UniProtKB-ARBA"/>
</dbReference>
<reference evidence="5" key="1">
    <citation type="submission" date="2022-09" db="EMBL/GenBank/DDBJ databases">
        <authorList>
            <person name="Yuan C."/>
            <person name="Ke Z."/>
        </authorList>
    </citation>
    <scope>NUCLEOTIDE SEQUENCE</scope>
    <source>
        <strain evidence="5">LB-8</strain>
    </source>
</reference>
<dbReference type="InterPro" id="IPR020094">
    <property type="entry name" value="TruA/RsuA/RluB/E/F_N"/>
</dbReference>
<evidence type="ECO:0000256" key="3">
    <source>
        <dbReference type="RuleBase" id="RU003887"/>
    </source>
</evidence>
<keyword evidence="6" id="KW-1185">Reference proteome</keyword>
<dbReference type="Proteomes" id="UP001155483">
    <property type="component" value="Unassembled WGS sequence"/>
</dbReference>
<dbReference type="GO" id="GO:0003723">
    <property type="term" value="F:RNA binding"/>
    <property type="evidence" value="ECO:0007669"/>
    <property type="project" value="InterPro"/>
</dbReference>
<dbReference type="InterPro" id="IPR000748">
    <property type="entry name" value="PsdUridine_synth_RsuA/RluB/E/F"/>
</dbReference>
<evidence type="ECO:0000259" key="4">
    <source>
        <dbReference type="Pfam" id="PF00849"/>
    </source>
</evidence>
<dbReference type="GO" id="GO:0140098">
    <property type="term" value="F:catalytic activity, acting on RNA"/>
    <property type="evidence" value="ECO:0007669"/>
    <property type="project" value="UniProtKB-ARBA"/>
</dbReference>
<dbReference type="EC" id="5.4.99.-" evidence="3"/>
<organism evidence="5 6">
    <name type="scientific">Paraflavisolibacter caeni</name>
    <dbReference type="NCBI Taxonomy" id="2982496"/>
    <lineage>
        <taxon>Bacteria</taxon>
        <taxon>Pseudomonadati</taxon>
        <taxon>Bacteroidota</taxon>
        <taxon>Chitinophagia</taxon>
        <taxon>Chitinophagales</taxon>
        <taxon>Chitinophagaceae</taxon>
        <taxon>Paraflavisolibacter</taxon>
    </lineage>
</organism>
<evidence type="ECO:0000313" key="5">
    <source>
        <dbReference type="EMBL" id="MCU7549443.1"/>
    </source>
</evidence>
<dbReference type="EMBL" id="JAOTIF010000005">
    <property type="protein sequence ID" value="MCU7549443.1"/>
    <property type="molecule type" value="Genomic_DNA"/>
</dbReference>
<comment type="caution">
    <text evidence="5">The sequence shown here is derived from an EMBL/GenBank/DDBJ whole genome shotgun (WGS) entry which is preliminary data.</text>
</comment>
<dbReference type="InterPro" id="IPR042092">
    <property type="entry name" value="PsdUridine_s_RsuA/RluB/E/F_cat"/>
</dbReference>
<protein>
    <recommendedName>
        <fullName evidence="3">Pseudouridine synthase</fullName>
        <ecNumber evidence="3">5.4.99.-</ecNumber>
    </recommendedName>
</protein>
<dbReference type="NCBIfam" id="TIGR00093">
    <property type="entry name" value="pseudouridine synthase"/>
    <property type="match status" value="1"/>
</dbReference>
<dbReference type="Pfam" id="PF00849">
    <property type="entry name" value="PseudoU_synth_2"/>
    <property type="match status" value="1"/>
</dbReference>
<dbReference type="AlphaFoldDB" id="A0A9X3BI02"/>
<dbReference type="InterPro" id="IPR006145">
    <property type="entry name" value="PsdUridine_synth_RsuA/RluA"/>
</dbReference>
<dbReference type="Gene3D" id="3.30.70.1560">
    <property type="entry name" value="Alpha-L RNA-binding motif"/>
    <property type="match status" value="1"/>
</dbReference>
<dbReference type="GO" id="GO:0009982">
    <property type="term" value="F:pseudouridine synthase activity"/>
    <property type="evidence" value="ECO:0007669"/>
    <property type="project" value="InterPro"/>
</dbReference>
<keyword evidence="2 3" id="KW-0413">Isomerase</keyword>
<name>A0A9X3BI02_9BACT</name>
<dbReference type="PANTHER" id="PTHR47683:SF2">
    <property type="entry name" value="RNA-BINDING S4 DOMAIN-CONTAINING PROTEIN"/>
    <property type="match status" value="1"/>
</dbReference>
<comment type="similarity">
    <text evidence="1 3">Belongs to the pseudouridine synthase RsuA family.</text>
</comment>